<accession>A0A178MW75</accession>
<evidence type="ECO:0000256" key="1">
    <source>
        <dbReference type="SAM" id="MobiDB-lite"/>
    </source>
</evidence>
<organism evidence="2 3">
    <name type="scientific">Magnetospirillum moscoviense</name>
    <dbReference type="NCBI Taxonomy" id="1437059"/>
    <lineage>
        <taxon>Bacteria</taxon>
        <taxon>Pseudomonadati</taxon>
        <taxon>Pseudomonadota</taxon>
        <taxon>Alphaproteobacteria</taxon>
        <taxon>Rhodospirillales</taxon>
        <taxon>Rhodospirillaceae</taxon>
        <taxon>Magnetospirillum</taxon>
    </lineage>
</organism>
<comment type="caution">
    <text evidence="2">The sequence shown here is derived from an EMBL/GenBank/DDBJ whole genome shotgun (WGS) entry which is preliminary data.</text>
</comment>
<dbReference type="Proteomes" id="UP000078543">
    <property type="component" value="Unassembled WGS sequence"/>
</dbReference>
<name>A0A178MW75_9PROT</name>
<proteinExistence type="predicted"/>
<evidence type="ECO:0000313" key="2">
    <source>
        <dbReference type="EMBL" id="OAN54277.1"/>
    </source>
</evidence>
<keyword evidence="3" id="KW-1185">Reference proteome</keyword>
<reference evidence="2 3" key="1">
    <citation type="submission" date="2016-04" db="EMBL/GenBank/DDBJ databases">
        <title>Draft genome sequence of freshwater magnetotactic bacteria Magnetospirillum marisnigri SP-1 and Magnetospirillum moscoviense BB-1.</title>
        <authorList>
            <person name="Koziaeva V."/>
            <person name="Dziuba M.V."/>
            <person name="Ivanov T.M."/>
            <person name="Kuznetsov B."/>
            <person name="Grouzdev D.S."/>
        </authorList>
    </citation>
    <scope>NUCLEOTIDE SEQUENCE [LARGE SCALE GENOMIC DNA]</scope>
    <source>
        <strain evidence="2 3">BB-1</strain>
    </source>
</reference>
<feature type="region of interest" description="Disordered" evidence="1">
    <location>
        <begin position="1"/>
        <end position="22"/>
    </location>
</feature>
<gene>
    <name evidence="2" type="ORF">A6A05_08900</name>
</gene>
<dbReference type="OrthoDB" id="9985759at2"/>
<dbReference type="RefSeq" id="WP_068498514.1">
    <property type="nucleotide sequence ID" value="NZ_LWQU01000119.1"/>
</dbReference>
<evidence type="ECO:0000313" key="3">
    <source>
        <dbReference type="Proteomes" id="UP000078543"/>
    </source>
</evidence>
<feature type="compositionally biased region" description="Polar residues" evidence="1">
    <location>
        <begin position="1"/>
        <end position="10"/>
    </location>
</feature>
<dbReference type="EMBL" id="LWQU01000119">
    <property type="protein sequence ID" value="OAN54277.1"/>
    <property type="molecule type" value="Genomic_DNA"/>
</dbReference>
<dbReference type="AlphaFoldDB" id="A0A178MW75"/>
<protein>
    <submittedName>
        <fullName evidence="2">Uncharacterized protein</fullName>
    </submittedName>
</protein>
<sequence length="150" mass="15794">MRQTEASMAQQDHERQRQGAGPADIVQQLQTMIAAVRTLADSAVQQGAALPVSQTGAQLRNAVSGLGHLLSALDPQTLAMVQTQVREAGKAVDAVEAGLTGTKESAEQVFRTMSADRAEAAKAISDRFQAEMQDAVSRVRGAVSIVALPQ</sequence>